<proteinExistence type="predicted"/>
<sequence length="49" mass="5423">MTADLEQRAGFQIVIEQQMRSGMVTQLPGVASISYAQFSNSQLSNFNLD</sequence>
<dbReference type="Proteomes" id="UP000345637">
    <property type="component" value="Unassembled WGS sequence"/>
</dbReference>
<gene>
    <name evidence="1" type="ORF">NCTC12998_07513</name>
</gene>
<dbReference type="AlphaFoldDB" id="A0A485D777"/>
<dbReference type="EMBL" id="CAADJE010000042">
    <property type="protein sequence ID" value="VFS92946.1"/>
    <property type="molecule type" value="Genomic_DNA"/>
</dbReference>
<evidence type="ECO:0000313" key="2">
    <source>
        <dbReference type="Proteomes" id="UP000345637"/>
    </source>
</evidence>
<protein>
    <submittedName>
        <fullName evidence="1">Uncharacterized protein</fullName>
    </submittedName>
</protein>
<evidence type="ECO:0000313" key="1">
    <source>
        <dbReference type="EMBL" id="VFS92946.1"/>
    </source>
</evidence>
<organism evidence="1 2">
    <name type="scientific">Raoultella planticola</name>
    <name type="common">Klebsiella planticola</name>
    <dbReference type="NCBI Taxonomy" id="575"/>
    <lineage>
        <taxon>Bacteria</taxon>
        <taxon>Pseudomonadati</taxon>
        <taxon>Pseudomonadota</taxon>
        <taxon>Gammaproteobacteria</taxon>
        <taxon>Enterobacterales</taxon>
        <taxon>Enterobacteriaceae</taxon>
        <taxon>Klebsiella/Raoultella group</taxon>
        <taxon>Raoultella</taxon>
    </lineage>
</organism>
<name>A0A485D777_RAOPL</name>
<accession>A0A485D777</accession>
<reference evidence="1 2" key="1">
    <citation type="submission" date="2019-03" db="EMBL/GenBank/DDBJ databases">
        <authorList>
            <consortium name="Pathogen Informatics"/>
        </authorList>
    </citation>
    <scope>NUCLEOTIDE SEQUENCE [LARGE SCALE GENOMIC DNA]</scope>
    <source>
        <strain evidence="1 2">NCTC12998</strain>
    </source>
</reference>